<evidence type="ECO:0000256" key="1">
    <source>
        <dbReference type="SAM" id="MobiDB-lite"/>
    </source>
</evidence>
<sequence length="179" mass="17423">MEPRSTRRPGPALATLVVGVLLACGYLLGGDGHEGVVSGAHGSMGVVAQGHDVGHDGDMTGHVRGSGSATGHADGAAAHTPAAARVPADADVDAAAHAPAPHQHADAHGAGTGDGCTLHSEACPLATAQSPAPLAAPALAPSELPSAGADFLVRTRAAACDDCARPRAPDPLSLGVSRT</sequence>
<dbReference type="RefSeq" id="WP_381827478.1">
    <property type="nucleotide sequence ID" value="NZ_JBHTCF010000002.1"/>
</dbReference>
<protein>
    <submittedName>
        <fullName evidence="2">Uncharacterized protein</fullName>
    </submittedName>
</protein>
<reference evidence="3" key="1">
    <citation type="journal article" date="2019" name="Int. J. Syst. Evol. Microbiol.">
        <title>The Global Catalogue of Microorganisms (GCM) 10K type strain sequencing project: providing services to taxonomists for standard genome sequencing and annotation.</title>
        <authorList>
            <consortium name="The Broad Institute Genomics Platform"/>
            <consortium name="The Broad Institute Genome Sequencing Center for Infectious Disease"/>
            <person name="Wu L."/>
            <person name="Ma J."/>
        </authorList>
    </citation>
    <scope>NUCLEOTIDE SEQUENCE [LARGE SCALE GENOMIC DNA]</scope>
    <source>
        <strain evidence="3">SYNS20</strain>
    </source>
</reference>
<evidence type="ECO:0000313" key="3">
    <source>
        <dbReference type="Proteomes" id="UP001596523"/>
    </source>
</evidence>
<organism evidence="2 3">
    <name type="scientific">Streptomyces monticola</name>
    <dbReference type="NCBI Taxonomy" id="2666263"/>
    <lineage>
        <taxon>Bacteria</taxon>
        <taxon>Bacillati</taxon>
        <taxon>Actinomycetota</taxon>
        <taxon>Actinomycetes</taxon>
        <taxon>Kitasatosporales</taxon>
        <taxon>Streptomycetaceae</taxon>
        <taxon>Streptomyces</taxon>
    </lineage>
</organism>
<dbReference type="Proteomes" id="UP001596523">
    <property type="component" value="Unassembled WGS sequence"/>
</dbReference>
<evidence type="ECO:0000313" key="2">
    <source>
        <dbReference type="EMBL" id="MFC7303865.1"/>
    </source>
</evidence>
<dbReference type="EMBL" id="JBHTCF010000002">
    <property type="protein sequence ID" value="MFC7303865.1"/>
    <property type="molecule type" value="Genomic_DNA"/>
</dbReference>
<accession>A0ABW2JEE5</accession>
<proteinExistence type="predicted"/>
<feature type="compositionally biased region" description="Basic and acidic residues" evidence="1">
    <location>
        <begin position="52"/>
        <end position="61"/>
    </location>
</feature>
<feature type="region of interest" description="Disordered" evidence="1">
    <location>
        <begin position="47"/>
        <end position="87"/>
    </location>
</feature>
<dbReference type="PROSITE" id="PS51257">
    <property type="entry name" value="PROKAR_LIPOPROTEIN"/>
    <property type="match status" value="1"/>
</dbReference>
<feature type="compositionally biased region" description="Low complexity" evidence="1">
    <location>
        <begin position="69"/>
        <end position="87"/>
    </location>
</feature>
<keyword evidence="3" id="KW-1185">Reference proteome</keyword>
<comment type="caution">
    <text evidence="2">The sequence shown here is derived from an EMBL/GenBank/DDBJ whole genome shotgun (WGS) entry which is preliminary data.</text>
</comment>
<gene>
    <name evidence="2" type="ORF">ACFQVC_06510</name>
</gene>
<name>A0ABW2JEE5_9ACTN</name>